<feature type="compositionally biased region" description="Polar residues" evidence="6">
    <location>
        <begin position="567"/>
        <end position="580"/>
    </location>
</feature>
<reference evidence="8" key="2">
    <citation type="submission" date="2025-09" db="UniProtKB">
        <authorList>
            <consortium name="Ensembl"/>
        </authorList>
    </citation>
    <scope>IDENTIFICATION</scope>
</reference>
<feature type="compositionally biased region" description="Pro residues" evidence="6">
    <location>
        <begin position="410"/>
        <end position="419"/>
    </location>
</feature>
<dbReference type="PRINTS" id="PR00499">
    <property type="entry name" value="P67PHOX"/>
</dbReference>
<dbReference type="PANTHER" id="PTHR14167">
    <property type="entry name" value="SH3 DOMAIN-CONTAINING"/>
    <property type="match status" value="1"/>
</dbReference>
<protein>
    <recommendedName>
        <fullName evidence="4">Osteoclast-stimulating factor 1</fullName>
    </recommendedName>
</protein>
<reference evidence="8" key="1">
    <citation type="submission" date="2025-08" db="UniProtKB">
        <authorList>
            <consortium name="Ensembl"/>
        </authorList>
    </citation>
    <scope>IDENTIFICATION</scope>
</reference>
<dbReference type="Ensembl" id="ENSPMET00000008664.1">
    <property type="protein sequence ID" value="ENSPMEP00000024036.1"/>
    <property type="gene ID" value="ENSPMEG00000006015.1"/>
</dbReference>
<keyword evidence="9" id="KW-1185">Reference proteome</keyword>
<evidence type="ECO:0000313" key="8">
    <source>
        <dbReference type="Ensembl" id="ENSPMEP00000024036.1"/>
    </source>
</evidence>
<dbReference type="InterPro" id="IPR001452">
    <property type="entry name" value="SH3_domain"/>
</dbReference>
<feature type="compositionally biased region" description="Basic residues" evidence="6">
    <location>
        <begin position="981"/>
        <end position="991"/>
    </location>
</feature>
<evidence type="ECO:0000313" key="9">
    <source>
        <dbReference type="Proteomes" id="UP000261480"/>
    </source>
</evidence>
<feature type="domain" description="SH3" evidence="7">
    <location>
        <begin position="861"/>
        <end position="920"/>
    </location>
</feature>
<dbReference type="STRING" id="48701.ENSPMEP00000024036"/>
<dbReference type="Pfam" id="PF00018">
    <property type="entry name" value="SH3_1"/>
    <property type="match status" value="3"/>
</dbReference>
<evidence type="ECO:0000256" key="5">
    <source>
        <dbReference type="PROSITE-ProRule" id="PRU00192"/>
    </source>
</evidence>
<feature type="compositionally biased region" description="Pro residues" evidence="6">
    <location>
        <begin position="545"/>
        <end position="562"/>
    </location>
</feature>
<evidence type="ECO:0000256" key="2">
    <source>
        <dbReference type="ARBA" id="ARBA00023043"/>
    </source>
</evidence>
<dbReference type="Pfam" id="PF07653">
    <property type="entry name" value="SH3_2"/>
    <property type="match status" value="1"/>
</dbReference>
<organism evidence="8 9">
    <name type="scientific">Poecilia mexicana</name>
    <dbReference type="NCBI Taxonomy" id="48701"/>
    <lineage>
        <taxon>Eukaryota</taxon>
        <taxon>Metazoa</taxon>
        <taxon>Chordata</taxon>
        <taxon>Craniata</taxon>
        <taxon>Vertebrata</taxon>
        <taxon>Euteleostomi</taxon>
        <taxon>Actinopterygii</taxon>
        <taxon>Neopterygii</taxon>
        <taxon>Teleostei</taxon>
        <taxon>Neoteleostei</taxon>
        <taxon>Acanthomorphata</taxon>
        <taxon>Ovalentaria</taxon>
        <taxon>Atherinomorphae</taxon>
        <taxon>Cyprinodontiformes</taxon>
        <taxon>Poeciliidae</taxon>
        <taxon>Poeciliinae</taxon>
        <taxon>Poecilia</taxon>
    </lineage>
</organism>
<keyword evidence="2" id="KW-0040">ANK repeat</keyword>
<dbReference type="SMART" id="SM00326">
    <property type="entry name" value="SH3"/>
    <property type="match status" value="4"/>
</dbReference>
<keyword evidence="1 5" id="KW-0728">SH3 domain</keyword>
<dbReference type="Gene3D" id="2.30.30.40">
    <property type="entry name" value="SH3 Domains"/>
    <property type="match status" value="3"/>
</dbReference>
<evidence type="ECO:0000256" key="3">
    <source>
        <dbReference type="ARBA" id="ARBA00037432"/>
    </source>
</evidence>
<dbReference type="PROSITE" id="PS50002">
    <property type="entry name" value="SH3"/>
    <property type="match status" value="4"/>
</dbReference>
<feature type="compositionally biased region" description="Polar residues" evidence="6">
    <location>
        <begin position="502"/>
        <end position="526"/>
    </location>
</feature>
<proteinExistence type="predicted"/>
<feature type="domain" description="SH3" evidence="7">
    <location>
        <begin position="687"/>
        <end position="746"/>
    </location>
</feature>
<feature type="compositionally biased region" description="Polar residues" evidence="6">
    <location>
        <begin position="166"/>
        <end position="201"/>
    </location>
</feature>
<dbReference type="SUPFAM" id="SSF50044">
    <property type="entry name" value="SH3-domain"/>
    <property type="match status" value="4"/>
</dbReference>
<evidence type="ECO:0000256" key="4">
    <source>
        <dbReference type="ARBA" id="ARBA00040640"/>
    </source>
</evidence>
<feature type="domain" description="SH3" evidence="7">
    <location>
        <begin position="608"/>
        <end position="667"/>
    </location>
</feature>
<evidence type="ECO:0000259" key="7">
    <source>
        <dbReference type="PROSITE" id="PS50002"/>
    </source>
</evidence>
<evidence type="ECO:0000256" key="1">
    <source>
        <dbReference type="ARBA" id="ARBA00022443"/>
    </source>
</evidence>
<dbReference type="FunFam" id="2.30.30.40:FF:000072">
    <property type="entry name" value="Unconventional Myosin IB"/>
    <property type="match status" value="1"/>
</dbReference>
<comment type="function">
    <text evidence="3">Induces bone resorption, acting probably through a signaling cascade which results in the secretion of factor(s) enhancing osteoclast formation and activity.</text>
</comment>
<dbReference type="AlphaFoldDB" id="A0A3B3Y9K1"/>
<dbReference type="InterPro" id="IPR035835">
    <property type="entry name" value="Eve1_SH3_3"/>
</dbReference>
<dbReference type="InterPro" id="IPR050384">
    <property type="entry name" value="Endophilin_SH3RF"/>
</dbReference>
<dbReference type="Proteomes" id="UP000261480">
    <property type="component" value="Unplaced"/>
</dbReference>
<dbReference type="InterPro" id="IPR036028">
    <property type="entry name" value="SH3-like_dom_sf"/>
</dbReference>
<feature type="compositionally biased region" description="Polar residues" evidence="6">
    <location>
        <begin position="85"/>
        <end position="94"/>
    </location>
</feature>
<feature type="region of interest" description="Disordered" evidence="6">
    <location>
        <begin position="302"/>
        <end position="597"/>
    </location>
</feature>
<feature type="compositionally biased region" description="Basic and acidic residues" evidence="6">
    <location>
        <begin position="131"/>
        <end position="148"/>
    </location>
</feature>
<dbReference type="PANTHER" id="PTHR14167:SF48">
    <property type="entry name" value="SH3 DOMAIN-CONTAINING PROTEIN 19"/>
    <property type="match status" value="1"/>
</dbReference>
<evidence type="ECO:0000256" key="6">
    <source>
        <dbReference type="SAM" id="MobiDB-lite"/>
    </source>
</evidence>
<accession>A0A3B3Y9K1</accession>
<feature type="region of interest" description="Disordered" evidence="6">
    <location>
        <begin position="970"/>
        <end position="991"/>
    </location>
</feature>
<feature type="compositionally biased region" description="Polar residues" evidence="6">
    <location>
        <begin position="340"/>
        <end position="361"/>
    </location>
</feature>
<dbReference type="PRINTS" id="PR00452">
    <property type="entry name" value="SH3DOMAIN"/>
</dbReference>
<feature type="compositionally biased region" description="Basic and acidic residues" evidence="6">
    <location>
        <begin position="375"/>
        <end position="384"/>
    </location>
</feature>
<dbReference type="CDD" id="cd11816">
    <property type="entry name" value="SH3_Eve1_3"/>
    <property type="match status" value="1"/>
</dbReference>
<name>A0A3B3Y9K1_9TELE</name>
<sequence length="991" mass="107897">MVVCLCGVAFSVSARCLSFRRPNITIVSVEPLTRSAWFTGGPVVFPPQTGWSTAIPTASQLPPSYDQVIKEKTQTEQPAKPTAAPRQSGTQTQLLRKHSDPHCGAASPHPGRSPAANKPQKPPRSSFPKASEVKRGVKVVDRSAEHTSTEGCSRPCDPDHWGSDESVPQRTSRSVTVHWTNVTDHQSDSTSVQRAASNLDNAQRPVPRPRTKLNKNDTKEEHQTLVTLGENCDVFQSFPRDVPTNKYLEELLEVFGERSECEEGRYYINQLYEKSLDEDADGTMSDNQNHRNIRARIQAFESQTGTEEDNGSQAATPNLPPRRATYRPPVASKPPATFKPNGTNNSSQNMFASQNSQNQEPLTRPKPPTKPVGHSVREELEALHSKGGQPHRSRPFGLTRSDGVDKEEPAPLPLVPPVKPFKEPLRPNLNINNHNSHEESESVAGPVKKVPLKPQYSLAGDVSSVSRQGTWKRPTTIRVPSKAASDNFLDDAPPLPVKKPIGSTNSSSASYKETLRSSKSFQNTFSAGPEPPLPPRKPSGNISLPPRPPPAKTGPGRPPPPSLQAAGRSQSEPQRSSPKFKSQKPTKKGLVLPPRPAPGHRLYNNYMLPLPHGIASADFDGRNSEELTLQKDEVVLLLEKISHSEFECQIGETRGRVHKSRMKIITPLDSDFSHPQEEGAAASGGCADGLKVKALHDFVPEGPSELSLSAGDVVTEVEQVDSQWYRGTCNGSTGFFPISYVEVLSKSPTPLAKKKKTQAASVSGPRCVARFEFEGEHSDELSFSEGDVIQLKEYVGEDWARGQVGVSVGIFPLNFVEVIEDLPPPPRQQPGPAAGVALPGLAAHSAFGQAAAAKPAQTARSGVQWAVALYDYAAKTQDELSFQKDDCILITEHLSEEWSSGRLNGREGMFPRAFVDISSGEQQDGAAGCLMGTALYSFTSDCEEELSLKVRWCLSYSFFILNTEPKLRPQPTCPLPSPAGRGHRHQPGVSG</sequence>
<feature type="domain" description="SH3" evidence="7">
    <location>
        <begin position="762"/>
        <end position="821"/>
    </location>
</feature>
<feature type="region of interest" description="Disordered" evidence="6">
    <location>
        <begin position="72"/>
        <end position="214"/>
    </location>
</feature>
<feature type="compositionally biased region" description="Polar residues" evidence="6">
    <location>
        <begin position="302"/>
        <end position="316"/>
    </location>
</feature>